<gene>
    <name evidence="1" type="ORF">K3G42_028031</name>
</gene>
<sequence>MAVSVSQTKKSLSNLLDKKALGSSMATLPNSNFGPGFLQTHSTSNLQALGNANAKFSSGSSTSHCSFGNLMEPGSRRGRGSSSPTALLNKGNKFQDCSFTKNGKCSQQHQQQVVVMAAVTTLSKGGGGGESDGGHPIKLQDVALPAFRGEQCKYGKKCQCAHGHQELHSLTHHAQYKMEIYDLCHTM</sequence>
<protein>
    <submittedName>
        <fullName evidence="1">Uncharacterized protein</fullName>
    </submittedName>
</protein>
<evidence type="ECO:0000313" key="2">
    <source>
        <dbReference type="Proteomes" id="UP000827872"/>
    </source>
</evidence>
<organism evidence="1 2">
    <name type="scientific">Sphaerodactylus townsendi</name>
    <dbReference type="NCBI Taxonomy" id="933632"/>
    <lineage>
        <taxon>Eukaryota</taxon>
        <taxon>Metazoa</taxon>
        <taxon>Chordata</taxon>
        <taxon>Craniata</taxon>
        <taxon>Vertebrata</taxon>
        <taxon>Euteleostomi</taxon>
        <taxon>Lepidosauria</taxon>
        <taxon>Squamata</taxon>
        <taxon>Bifurcata</taxon>
        <taxon>Gekkota</taxon>
        <taxon>Sphaerodactylidae</taxon>
        <taxon>Sphaerodactylus</taxon>
    </lineage>
</organism>
<comment type="caution">
    <text evidence="1">The sequence shown here is derived from an EMBL/GenBank/DDBJ whole genome shotgun (WGS) entry which is preliminary data.</text>
</comment>
<name>A0ACB8G547_9SAUR</name>
<dbReference type="Proteomes" id="UP000827872">
    <property type="component" value="Linkage Group LG02"/>
</dbReference>
<proteinExistence type="predicted"/>
<dbReference type="EMBL" id="CM037615">
    <property type="protein sequence ID" value="KAH8014277.1"/>
    <property type="molecule type" value="Genomic_DNA"/>
</dbReference>
<accession>A0ACB8G547</accession>
<keyword evidence="2" id="KW-1185">Reference proteome</keyword>
<reference evidence="1" key="1">
    <citation type="submission" date="2021-08" db="EMBL/GenBank/DDBJ databases">
        <title>The first chromosome-level gecko genome reveals the dynamic sex chromosomes of Neotropical dwarf geckos (Sphaerodactylidae: Sphaerodactylus).</title>
        <authorList>
            <person name="Pinto B.J."/>
            <person name="Keating S.E."/>
            <person name="Gamble T."/>
        </authorList>
    </citation>
    <scope>NUCLEOTIDE SEQUENCE</scope>
    <source>
        <strain evidence="1">TG3544</strain>
    </source>
</reference>
<evidence type="ECO:0000313" key="1">
    <source>
        <dbReference type="EMBL" id="KAH8014277.1"/>
    </source>
</evidence>